<name>A0A0M3G6G0_HAEHA</name>
<dbReference type="AlphaFoldDB" id="A0A0M3G6G0"/>
<organism evidence="2 3">
    <name type="scientific">Haemophilus haemolyticus</name>
    <dbReference type="NCBI Taxonomy" id="726"/>
    <lineage>
        <taxon>Bacteria</taxon>
        <taxon>Pseudomonadati</taxon>
        <taxon>Pseudomonadota</taxon>
        <taxon>Gammaproteobacteria</taxon>
        <taxon>Pasteurellales</taxon>
        <taxon>Pasteurellaceae</taxon>
        <taxon>Haemophilus</taxon>
    </lineage>
</organism>
<keyword evidence="1" id="KW-0812">Transmembrane</keyword>
<reference evidence="2 3" key="1">
    <citation type="submission" date="2015-05" db="EMBL/GenBank/DDBJ databases">
        <title>Comparative analyses of the lipooligosaccharides from nottypeable Haemophilus influenzae and Haemophilus haemolyticus.</title>
        <authorList>
            <person name="Post D.M.B."/>
            <person name="Ketterer M.R."/>
            <person name="Coffin J.E."/>
            <person name="Reinders L.M."/>
            <person name="Munson R.S.Jr."/>
            <person name="Bair T.B."/>
            <person name="Murphy T.F."/>
            <person name="Foster E."/>
            <person name="Gibson B.W."/>
            <person name="Apicella M.A."/>
        </authorList>
    </citation>
    <scope>NUCLEOTIDE SEQUENCE [LARGE SCALE GENOMIC DNA]</scope>
    <source>
        <strain evidence="2 3">11P18</strain>
    </source>
</reference>
<evidence type="ECO:0000313" key="3">
    <source>
        <dbReference type="Proteomes" id="UP000034750"/>
    </source>
</evidence>
<feature type="transmembrane region" description="Helical" evidence="1">
    <location>
        <begin position="12"/>
        <end position="36"/>
    </location>
</feature>
<feature type="transmembrane region" description="Helical" evidence="1">
    <location>
        <begin position="42"/>
        <end position="60"/>
    </location>
</feature>
<evidence type="ECO:0000256" key="1">
    <source>
        <dbReference type="SAM" id="Phobius"/>
    </source>
</evidence>
<sequence>MIKSVLSAFGSFVFSALDFLLFLAILLFVGLLVFIFWPILKWLLLAFLIGAIAFFCYLIYKIKEKPKPLEQDETLSSWAEQELQRPIIQRILQKQEENKPFISGTITHIGNDGKETRLGNITINLKK</sequence>
<dbReference type="EMBL" id="LCTK01000024">
    <property type="protein sequence ID" value="KKZ58557.1"/>
    <property type="molecule type" value="Genomic_DNA"/>
</dbReference>
<dbReference type="RefSeq" id="WP_046953227.1">
    <property type="nucleotide sequence ID" value="NZ_CP031238.1"/>
</dbReference>
<keyword evidence="1" id="KW-0472">Membrane</keyword>
<protein>
    <submittedName>
        <fullName evidence="2">Uncharacterized protein</fullName>
    </submittedName>
</protein>
<dbReference type="PATRIC" id="fig|726.54.peg.1112"/>
<evidence type="ECO:0000313" key="2">
    <source>
        <dbReference type="EMBL" id="KKZ58557.1"/>
    </source>
</evidence>
<accession>A0A0M3G6G0</accession>
<proteinExistence type="predicted"/>
<comment type="caution">
    <text evidence="2">The sequence shown here is derived from an EMBL/GenBank/DDBJ whole genome shotgun (WGS) entry which is preliminary data.</text>
</comment>
<gene>
    <name evidence="2" type="ORF">AAX18_05570</name>
</gene>
<keyword evidence="1" id="KW-1133">Transmembrane helix</keyword>
<dbReference type="Proteomes" id="UP000034750">
    <property type="component" value="Unassembled WGS sequence"/>
</dbReference>